<protein>
    <submittedName>
        <fullName evidence="2">Uncharacterized protein DUF4397</fullName>
    </submittedName>
</protein>
<dbReference type="EMBL" id="VIWO01000002">
    <property type="protein sequence ID" value="TWF42934.1"/>
    <property type="molecule type" value="Genomic_DNA"/>
</dbReference>
<organism evidence="2 3">
    <name type="scientific">Chitinophaga polysaccharea</name>
    <dbReference type="NCBI Taxonomy" id="1293035"/>
    <lineage>
        <taxon>Bacteria</taxon>
        <taxon>Pseudomonadati</taxon>
        <taxon>Bacteroidota</taxon>
        <taxon>Chitinophagia</taxon>
        <taxon>Chitinophagales</taxon>
        <taxon>Chitinophagaceae</taxon>
        <taxon>Chitinophaga</taxon>
    </lineage>
</organism>
<feature type="domain" description="DUF4397" evidence="1">
    <location>
        <begin position="32"/>
        <end position="160"/>
    </location>
</feature>
<evidence type="ECO:0000313" key="3">
    <source>
        <dbReference type="Proteomes" id="UP000320811"/>
    </source>
</evidence>
<dbReference type="RefSeq" id="WP_186452393.1">
    <property type="nucleotide sequence ID" value="NZ_VIWO01000002.1"/>
</dbReference>
<keyword evidence="3" id="KW-1185">Reference proteome</keyword>
<dbReference type="InterPro" id="IPR025510">
    <property type="entry name" value="DUF4397"/>
</dbReference>
<gene>
    <name evidence="2" type="ORF">FHW36_102696</name>
</gene>
<comment type="caution">
    <text evidence="2">The sequence shown here is derived from an EMBL/GenBank/DDBJ whole genome shotgun (WGS) entry which is preliminary data.</text>
</comment>
<proteinExistence type="predicted"/>
<dbReference type="Proteomes" id="UP000320811">
    <property type="component" value="Unassembled WGS sequence"/>
</dbReference>
<dbReference type="PROSITE" id="PS51257">
    <property type="entry name" value="PROKAR_LIPOPROTEIN"/>
    <property type="match status" value="1"/>
</dbReference>
<name>A0A561PXU1_9BACT</name>
<evidence type="ECO:0000259" key="1">
    <source>
        <dbReference type="Pfam" id="PF14344"/>
    </source>
</evidence>
<dbReference type="AlphaFoldDB" id="A0A561PXU1"/>
<dbReference type="Pfam" id="PF14344">
    <property type="entry name" value="DUF4397"/>
    <property type="match status" value="1"/>
</dbReference>
<evidence type="ECO:0000313" key="2">
    <source>
        <dbReference type="EMBL" id="TWF42934.1"/>
    </source>
</evidence>
<reference evidence="2 3" key="1">
    <citation type="submission" date="2019-06" db="EMBL/GenBank/DDBJ databases">
        <title>Sorghum-associated microbial communities from plants grown in Nebraska, USA.</title>
        <authorList>
            <person name="Schachtman D."/>
        </authorList>
    </citation>
    <scope>NUCLEOTIDE SEQUENCE [LARGE SCALE GENOMIC DNA]</scope>
    <source>
        <strain evidence="2 3">1209</strain>
    </source>
</reference>
<accession>A0A561PXU1</accession>
<sequence length="259" mass="28182">MQSIFHKYLRYFLLLLVIAACRKERNTPPGTASLTVINAVPGADNLVVNFSNADTLPNYYLNAQKIQYATFLPDYQFSAYSGTQTLRLYNYPDTLPKNNPLAVVTLHLPVGSINSLFVTGTLSQPDTLLSVDHPPYRAVTDSTTGIRFVNLSPGSAPVNINLQGQAAGSEVKLLSYKGITGFKSYSARSTDSVYTFEFHDAASGQLLCTFTAAGINNSSSDPNNPANTWRFRNRTLALTGLPDNGSGNSPQNVLLINNY</sequence>